<feature type="region of interest" description="Disordered" evidence="1">
    <location>
        <begin position="2328"/>
        <end position="2347"/>
    </location>
</feature>
<dbReference type="InterPro" id="IPR025157">
    <property type="entry name" value="Hemagglutinin_rpt"/>
</dbReference>
<dbReference type="Pfam" id="PF05860">
    <property type="entry name" value="TPS"/>
    <property type="match status" value="1"/>
</dbReference>
<feature type="region of interest" description="Disordered" evidence="1">
    <location>
        <begin position="2172"/>
        <end position="2198"/>
    </location>
</feature>
<dbReference type="InterPro" id="IPR011050">
    <property type="entry name" value="Pectin_lyase_fold/virulence"/>
</dbReference>
<feature type="region of interest" description="Disordered" evidence="1">
    <location>
        <begin position="1847"/>
        <end position="1871"/>
    </location>
</feature>
<dbReference type="Proteomes" id="UP000189627">
    <property type="component" value="Chromosome 2"/>
</dbReference>
<proteinExistence type="predicted"/>
<feature type="region of interest" description="Disordered" evidence="1">
    <location>
        <begin position="2100"/>
        <end position="2125"/>
    </location>
</feature>
<feature type="compositionally biased region" description="Gly residues" evidence="1">
    <location>
        <begin position="2174"/>
        <end position="2186"/>
    </location>
</feature>
<name>A0A2P1DV17_CUPNE</name>
<feature type="compositionally biased region" description="Polar residues" evidence="1">
    <location>
        <begin position="2100"/>
        <end position="2122"/>
    </location>
</feature>
<organism evidence="3 4">
    <name type="scientific">Cupriavidus necator</name>
    <name type="common">Alcaligenes eutrophus</name>
    <name type="synonym">Ralstonia eutropha</name>
    <dbReference type="NCBI Taxonomy" id="106590"/>
    <lineage>
        <taxon>Bacteria</taxon>
        <taxon>Pseudomonadati</taxon>
        <taxon>Pseudomonadota</taxon>
        <taxon>Betaproteobacteria</taxon>
        <taxon>Burkholderiales</taxon>
        <taxon>Burkholderiaceae</taxon>
        <taxon>Cupriavidus</taxon>
    </lineage>
</organism>
<dbReference type="PANTHER" id="PTHR42059:SF1">
    <property type="entry name" value="TNT DOMAIN-CONTAINING PROTEIN"/>
    <property type="match status" value="1"/>
</dbReference>
<feature type="domain" description="Filamentous haemagglutinin FhaB/tRNA nuclease CdiA-like TPS" evidence="2">
    <location>
        <begin position="92"/>
        <end position="213"/>
    </location>
</feature>
<protein>
    <submittedName>
        <fullName evidence="3">Adhesin</fullName>
    </submittedName>
</protein>
<dbReference type="InterPro" id="IPR010069">
    <property type="entry name" value="CdiA_FHA1_rpt"/>
</dbReference>
<dbReference type="KEGG" id="cuh:BJN34_24470"/>
<dbReference type="EMBL" id="CP017758">
    <property type="protein sequence ID" value="AVK72241.1"/>
    <property type="molecule type" value="Genomic_DNA"/>
</dbReference>
<dbReference type="Pfam" id="PF13332">
    <property type="entry name" value="Fil_haemagg_2"/>
    <property type="match status" value="3"/>
</dbReference>
<evidence type="ECO:0000313" key="3">
    <source>
        <dbReference type="EMBL" id="AVK72241.1"/>
    </source>
</evidence>
<dbReference type="InterPro" id="IPR012334">
    <property type="entry name" value="Pectin_lyas_fold"/>
</dbReference>
<reference evidence="4" key="1">
    <citation type="submission" date="2017-02" db="EMBL/GenBank/DDBJ databases">
        <title>Complete genome sequence of Cupriavidus necator strain NH9, a 3-chlorobenzoate degrader.</title>
        <authorList>
            <person name="Moriuchi R."/>
            <person name="Dohra H."/>
            <person name="Ogawa N."/>
        </authorList>
    </citation>
    <scope>NUCLEOTIDE SEQUENCE [LARGE SCALE GENOMIC DNA]</scope>
    <source>
        <strain evidence="4">NH9</strain>
    </source>
</reference>
<evidence type="ECO:0000256" key="1">
    <source>
        <dbReference type="SAM" id="MobiDB-lite"/>
    </source>
</evidence>
<dbReference type="InterPro" id="IPR025331">
    <property type="entry name" value="TNT"/>
</dbReference>
<dbReference type="InterPro" id="IPR008638">
    <property type="entry name" value="FhaB/CdiA-like_TPS"/>
</dbReference>
<dbReference type="InterPro" id="IPR053024">
    <property type="entry name" value="Fungal_surface_NADase"/>
</dbReference>
<dbReference type="Gene3D" id="2.160.20.10">
    <property type="entry name" value="Single-stranded right-handed beta-helix, Pectin lyase-like"/>
    <property type="match status" value="1"/>
</dbReference>
<dbReference type="OrthoDB" id="5666689at2"/>
<dbReference type="Pfam" id="PF14021">
    <property type="entry name" value="TNT"/>
    <property type="match status" value="1"/>
</dbReference>
<dbReference type="InterPro" id="IPR024973">
    <property type="entry name" value="ESPR"/>
</dbReference>
<feature type="compositionally biased region" description="Low complexity" evidence="1">
    <location>
        <begin position="2187"/>
        <end position="2198"/>
    </location>
</feature>
<dbReference type="SMART" id="SM00912">
    <property type="entry name" value="Haemagg_act"/>
    <property type="match status" value="1"/>
</dbReference>
<gene>
    <name evidence="3" type="ORF">BJN34_24470</name>
</gene>
<evidence type="ECO:0000259" key="2">
    <source>
        <dbReference type="SMART" id="SM00912"/>
    </source>
</evidence>
<dbReference type="RefSeq" id="WP_078199407.1">
    <property type="nucleotide sequence ID" value="NZ_CP017758.1"/>
</dbReference>
<dbReference type="NCBIfam" id="TIGR01731">
    <property type="entry name" value="fil_hemag_20aa"/>
    <property type="match status" value="10"/>
</dbReference>
<evidence type="ECO:0000313" key="4">
    <source>
        <dbReference type="Proteomes" id="UP000189627"/>
    </source>
</evidence>
<dbReference type="Pfam" id="PF13018">
    <property type="entry name" value="ESPR"/>
    <property type="match status" value="1"/>
</dbReference>
<feature type="region of interest" description="Disordered" evidence="1">
    <location>
        <begin position="2269"/>
        <end position="2290"/>
    </location>
</feature>
<sequence length="2879" mass="295521">MNKNIHRLVFNAARGMLVAVQESAMGHAKGRQGNAERSGHGTAFVPVFWLTALAASMMGLPVLPDQSAHAQTLPIQVDKNMPGQRPVVGVAANGTPVVNIAPPQGNAGTSVNNFIQYNVGPSGVVLNNGGANSQTQIAGWVQGNPMLGPNHASNIVVQVTRPNPSQLLGQQEIAGNRANLILVNPAGLYCSGCGTINADRFTLSTGRPVFGADGNLTGFDVREGNISVGGQGLSSPQAQVDLLARSIHLNAELWVKHLNAVTGANQVNYQTLNATPQAGTGTTPQFALDASALGSMFTNAVRLVGTEKGLGFNLGGGITARAGDIVVENNGDVRVLPGGRLQAEASVTVAGTRIDNAGTITTRGGISATAPGQLTNRGTLAAGTDLLAQGDRIVNSGTIGAGVDANANVTGAGTANLTARTSIQSNGTIVTGTDSNLAAPTLDLSNGKVVSHHTANLAASGDITHQNARLEGNTVQVNAGGTVDNRGGAIVAGINGGNVNGTNVLNQNGAITSGGVLGIKASQTVDNTGGTMAGTNATTVAAAGVINRRGVIGSVQDKLLVTGTLDNTSGKALAATDLSVSGGAIVNDHGQLSAGDNLRADTGGLALVNTSGVIAAANIQADTGTLDNRAGVMQSKGLLVADTHGQAYDNSQGGLTVANGAITLNTGAFNNQGGAVSGQQAVTLTGTTLDNTSGFTHAGGLLDARAGTIVNRSTLGGTDAAPKGMEGATVRIQANAIDNIDGALRADTAMSVGAATLDNTRGEVTSGGTAQLNVRASTNTDGLLAANTRLGIAADSLTGDGTVQSKGDLGIKLTSDFTNTKTLAAVGKLDFDTSGDLANLGKMAADALNVHGRNITNDGELSGQASNTVRADQAALNRGLIDGGAVRVEAGTMVTNLDRIYGDSVAIGAGQQIVNDRNPATGNGAVIASRSGEVNLGAPDIVNREHALILSSRDLNVGGALDSDGKATGRANSLTNASATIDVARDASINAASITNQNNHFQTEVTDTGVVSRVTYRMKGSTDEIDPDTAILFDWKLGSTDYFHPATDLSWIYRDGNERGAPRWLVLPSDKYPFSTFGPPFDWSRRIDGTAGPVLYWGSHTENMQEGDNVLVPYTQWSPVGLAFARYTNTDNLGNVLAVTNERFYYKPDDAIWDKFGVAHPDSAPPPFQAPCANDAPAACGTAYLAYKTWHDTNFARYQALNDKIKAFNQDFHNRSVSDFYSVNEQTRTRDEAVRTTDPARILVGGNAALNGTVVNDKSEIAIGGSLTVPAPVDNRGYTGSRIETVTGTQDWNYVNYGVNNPDRRATIGTLPPIDLTLPLALATGLTQEQLGTVTGTGTVVAGKTGVGPITSAPTMTQVPLTPDGASSGGRLGGEVIRTVTPTLAVPGNALFQVHAEPGTRYLIETDPRFTNQRQWLSSDFMLTQLGQDPTLVLKRLGDGYYEARLVADAVMLGTGQRFVGDYTSNEAQYRALMQSGIAFGKQFSLNVGTALTTEQMAALTGDIVWLVEETVTLPDGSTHQVLVPQVYLKVREGDLKGDGTLITARNATIKTDGDVKNTGTIAARDVMLIDAGNIRNERGTLSAGTMGLNAKQDIDNLAGKINAGKLAATAGRDINLTTTTASASNTVGESAASRSVVSGVSSLEVDNAVLVAGRDINSKASSIAATGDLGMGAGRDINLGTVQVGERRDTVADPKNRTSVARRAETGTQISADNVTLAAGRDVNAKAAYMNANDALSVSAGRDINVKAGEASVSVRDEQSFESGGFLSKKSTHTIDARSQTEALGSTLSGDTVDMTAKRDLAVSGSTVAATHDVNLGAGNNLTIGTAETTSSAYSFKEEKKSGFGATGSGLSYGKREQKDTVNDNGTQQAGSLIGSTDGSVHMKAGSTLRVAGSDLIARQDITGVGADVTIEAAQNRQHHDETHEVKQSGFTLGVSGGAIGAALNAANKVDSASKSQDGRASALWGMAAGRDAYDAASALAGPGGATAGAAVTLSFGTSQSRQTFTQDSTSHDGSNVRAGSTTAFMATGVDANSNQTKGDLNIVGSNIDANKVALGAKHDIHIVSATDTEESHSTNKSSSASVGVSYGIGANNAGFSVSASASKSNGNSDSQGTTQANSHVTGRESVTFVSGSDTNILGATVNGGKVTGEVGGNLNIASRQDTEEMRARQESMGGGISISQGGGTASVSASKGKASGSYANVSEQSGIYAGQEGFDITVKGNTDLKGAVIGSLAGKDKNHLDTGTLTFSDIKSHSDYSATSMGFSGGGAMGSPVGQSNSGQTSGKNTGSINPMIPQHESGSQDGVAHSAIADGTITIRDRANQKQDLADLKRDTAGSNSTVGRNPDLKNVLDKQADMMAAAQAAGEAVAKTVGNVAAARQRDAQGRYDTAAQVYQQDPSAENQAAMAVAQSDVDGWKEGGAYRAALHMAGGALVAGLGGGSALAGAAGAGAASLASGIGSDIRDGVKGSVSTGSSNLDETIGNLAANIVAGGIGAVVGGGSGAATASNVDRFNRQLHPDEAKFIKEKAVTYAAQKGISVDQAEAELTQQALRQTDDVWATRYAENADARKFLGDQTGKQGNGFAYFDGKADGSYTNNVKYAGSVANNSTERALYDKAWKNSQAGQNGKIAGSALALGDALKDPAHYAANPQDLKDAAVGLAQQRDAAIKNRDLGTVAYIDDKLSMLRMVAQDGKYDARTMTNEERVAFGFAAEGAGAGAGKAVAQLSAKVSEVVAGAVARQQDTAASRQREIELNSRRDDADVFAEYKNSNGSWKWPDNEGAVPGTTTRGELQPGATIDRFGSPRGSYVAPERTPTTERALAPGSATEAPHVYEVTRPLPAARSIVAPAFGQEGYGVQYKLDKPVQWYLENGYLREKK</sequence>
<dbReference type="PANTHER" id="PTHR42059">
    <property type="entry name" value="TNT DOMAIN-CONTAINING PROTEIN"/>
    <property type="match status" value="1"/>
</dbReference>
<dbReference type="NCBIfam" id="TIGR01901">
    <property type="entry name" value="adhes_NPXG"/>
    <property type="match status" value="1"/>
</dbReference>
<dbReference type="GO" id="GO:0050135">
    <property type="term" value="F:NADP+ nucleosidase activity"/>
    <property type="evidence" value="ECO:0007669"/>
    <property type="project" value="InterPro"/>
</dbReference>
<dbReference type="SUPFAM" id="SSF51126">
    <property type="entry name" value="Pectin lyase-like"/>
    <property type="match status" value="1"/>
</dbReference>
<feature type="compositionally biased region" description="Polar residues" evidence="1">
    <location>
        <begin position="2279"/>
        <end position="2290"/>
    </location>
</feature>
<accession>A0A2P1DV17</accession>